<proteinExistence type="predicted"/>
<dbReference type="EMBL" id="JAUCGM010000561">
    <property type="protein sequence ID" value="MDM8563298.1"/>
    <property type="molecule type" value="Genomic_DNA"/>
</dbReference>
<sequence length="278" mass="29481">GIDKASSSATVKIKKGANCDGDEITAILSGPTEVKRGAGDDTITPHTIVTEMVSLELTNGTITLRAGDGVGNLDDDGPLHSPGAIEEQASDPAKAKSFFMISFEIDTPFGTLHNKDPLIMESVIEWVPPKSIFTYTHSLPEAVPLYDTSDTSPEPVAVACLVNAKHRLSVELDSFTATAANGEVALKWATGIEKDNAGFVVWRGQSVNGQCSNDPSNYTDVQAITPLVASQGTEVSGATYTMTDSNVVSGKNYCYALEDIDYNSKSTFHMNDIVSATP</sequence>
<accession>A0ABT7VUR7</accession>
<evidence type="ECO:0000313" key="1">
    <source>
        <dbReference type="EMBL" id="MDM8563298.1"/>
    </source>
</evidence>
<name>A0ABT7VUR7_9GAMM</name>
<dbReference type="InterPro" id="IPR013783">
    <property type="entry name" value="Ig-like_fold"/>
</dbReference>
<dbReference type="Gene3D" id="2.60.40.10">
    <property type="entry name" value="Immunoglobulins"/>
    <property type="match status" value="1"/>
</dbReference>
<organism evidence="1 2">
    <name type="scientific">Candidatus Marithioploca araucensis</name>
    <dbReference type="NCBI Taxonomy" id="70273"/>
    <lineage>
        <taxon>Bacteria</taxon>
        <taxon>Pseudomonadati</taxon>
        <taxon>Pseudomonadota</taxon>
        <taxon>Gammaproteobacteria</taxon>
        <taxon>Thiotrichales</taxon>
        <taxon>Thiotrichaceae</taxon>
        <taxon>Candidatus Marithioploca</taxon>
    </lineage>
</organism>
<comment type="caution">
    <text evidence="1">The sequence shown here is derived from an EMBL/GenBank/DDBJ whole genome shotgun (WGS) entry which is preliminary data.</text>
</comment>
<reference evidence="1" key="1">
    <citation type="submission" date="2023-06" db="EMBL/GenBank/DDBJ databases">
        <title>Uncultivated large filamentous bacteria from sulfidic sediments reveal new species and different genomic features in energy metabolism and defense.</title>
        <authorList>
            <person name="Fonseca A."/>
        </authorList>
    </citation>
    <scope>NUCLEOTIDE SEQUENCE</scope>
    <source>
        <strain evidence="1">HSG4</strain>
    </source>
</reference>
<gene>
    <name evidence="1" type="ORF">QUF54_08090</name>
</gene>
<keyword evidence="2" id="KW-1185">Reference proteome</keyword>
<protein>
    <submittedName>
        <fullName evidence="1">Uncharacterized protein</fullName>
    </submittedName>
</protein>
<feature type="non-terminal residue" evidence="1">
    <location>
        <position position="1"/>
    </location>
</feature>
<dbReference type="Proteomes" id="UP001171945">
    <property type="component" value="Unassembled WGS sequence"/>
</dbReference>
<evidence type="ECO:0000313" key="2">
    <source>
        <dbReference type="Proteomes" id="UP001171945"/>
    </source>
</evidence>